<keyword evidence="3" id="KW-0808">Transferase</keyword>
<evidence type="ECO:0000256" key="2">
    <source>
        <dbReference type="ARBA" id="ARBA00022553"/>
    </source>
</evidence>
<dbReference type="InterPro" id="IPR016039">
    <property type="entry name" value="Thiolase-like"/>
</dbReference>
<dbReference type="EMBL" id="CP016793">
    <property type="protein sequence ID" value="ANZ40540.1"/>
    <property type="molecule type" value="Genomic_DNA"/>
</dbReference>
<dbReference type="PROSITE" id="PS50075">
    <property type="entry name" value="CARRIER"/>
    <property type="match status" value="1"/>
</dbReference>
<evidence type="ECO:0000259" key="4">
    <source>
        <dbReference type="PROSITE" id="PS50075"/>
    </source>
</evidence>
<dbReference type="InterPro" id="IPR014030">
    <property type="entry name" value="Ketoacyl_synth_N"/>
</dbReference>
<reference evidence="6 7" key="1">
    <citation type="submission" date="2016-07" db="EMBL/GenBank/DDBJ databases">
        <title>Complete genome sequence of the Lentzea guizhouensis DHS C013.</title>
        <authorList>
            <person name="Cao C."/>
        </authorList>
    </citation>
    <scope>NUCLEOTIDE SEQUENCE [LARGE SCALE GENOMIC DNA]</scope>
    <source>
        <strain evidence="6 7">DHS C013</strain>
    </source>
</reference>
<dbReference type="SMART" id="SM00825">
    <property type="entry name" value="PKS_KS"/>
    <property type="match status" value="1"/>
</dbReference>
<dbReference type="InterPro" id="IPR020806">
    <property type="entry name" value="PKS_PP-bd"/>
</dbReference>
<evidence type="ECO:0000256" key="1">
    <source>
        <dbReference type="ARBA" id="ARBA00022450"/>
    </source>
</evidence>
<feature type="domain" description="Ketosynthase family 3 (KS3)" evidence="5">
    <location>
        <begin position="1"/>
        <end position="404"/>
    </location>
</feature>
<dbReference type="InterPro" id="IPR050091">
    <property type="entry name" value="PKS_NRPS_Biosynth_Enz"/>
</dbReference>
<dbReference type="Gene3D" id="3.30.70.3290">
    <property type="match status" value="2"/>
</dbReference>
<dbReference type="InterPro" id="IPR001227">
    <property type="entry name" value="Ac_transferase_dom_sf"/>
</dbReference>
<dbReference type="STRING" id="1586287.BBK82_35580"/>
<protein>
    <submittedName>
        <fullName evidence="6">Uncharacterized protein</fullName>
    </submittedName>
</protein>
<dbReference type="SUPFAM" id="SSF47336">
    <property type="entry name" value="ACP-like"/>
    <property type="match status" value="1"/>
</dbReference>
<dbReference type="Pfam" id="PF00550">
    <property type="entry name" value="PP-binding"/>
    <property type="match status" value="1"/>
</dbReference>
<proteinExistence type="predicted"/>
<dbReference type="GO" id="GO:0005737">
    <property type="term" value="C:cytoplasm"/>
    <property type="evidence" value="ECO:0007669"/>
    <property type="project" value="TreeGrafter"/>
</dbReference>
<dbReference type="GO" id="GO:0071770">
    <property type="term" value="P:DIM/DIP cell wall layer assembly"/>
    <property type="evidence" value="ECO:0007669"/>
    <property type="project" value="TreeGrafter"/>
</dbReference>
<feature type="domain" description="Carrier" evidence="4">
    <location>
        <begin position="651"/>
        <end position="726"/>
    </location>
</feature>
<evidence type="ECO:0000313" key="7">
    <source>
        <dbReference type="Proteomes" id="UP000093053"/>
    </source>
</evidence>
<keyword evidence="7" id="KW-1185">Reference proteome</keyword>
<dbReference type="InterPro" id="IPR006162">
    <property type="entry name" value="Ppantetheine_attach_site"/>
</dbReference>
<dbReference type="SUPFAM" id="SSF53901">
    <property type="entry name" value="Thiolase-like"/>
    <property type="match status" value="1"/>
</dbReference>
<dbReference type="Pfam" id="PF16197">
    <property type="entry name" value="KAsynt_C_assoc"/>
    <property type="match status" value="1"/>
</dbReference>
<dbReference type="CDD" id="cd00833">
    <property type="entry name" value="PKS"/>
    <property type="match status" value="1"/>
</dbReference>
<dbReference type="PANTHER" id="PTHR43775:SF37">
    <property type="entry name" value="SI:DKEY-61P9.11"/>
    <property type="match status" value="1"/>
</dbReference>
<dbReference type="InterPro" id="IPR009081">
    <property type="entry name" value="PP-bd_ACP"/>
</dbReference>
<dbReference type="InterPro" id="IPR018201">
    <property type="entry name" value="Ketoacyl_synth_AS"/>
</dbReference>
<dbReference type="InterPro" id="IPR029058">
    <property type="entry name" value="AB_hydrolase_fold"/>
</dbReference>
<dbReference type="GO" id="GO:0031177">
    <property type="term" value="F:phosphopantetheine binding"/>
    <property type="evidence" value="ECO:0007669"/>
    <property type="project" value="InterPro"/>
</dbReference>
<sequence>MDEFWENLSTGVDSVSRSSPRTVAVAGGGTEEYVPAGGLVRRPEWFDADYFACTPREAMLMDPQHRLLLECAVEALERAGYDPQRYRGSIGIYAGCGESSYAHALRARRDELPSVTEWDIRMGTAPDFLCSKVAYKLGTTGPAVAVQAACATSLVAVHLAAQALLAGECDLALAGGTSVHVPPRLGRYTVGGILSPTGMCRAFDARADGVIGGQGCGVAVLKRLPEALADGDHVHAVLIGSAVNNDGAERVGFTAPGVRGQSAVIRAAQLAADVAPSTVTYVEAHGTATPVGDPIEIAALTRVFAGDRAERGEPCWLGSVKTNIGHTDAAAGIAGFIKTVLAVEHGVIPPSLHFTAPNPDIDFDAGPFAVVTEPRPWQPAGVPRRAGVSSFGLGGTNAHVVLEQRPTGEPGEPAPGPHVLLLSARTPAALDAATARLADHLRRHPEQALADVAWTLQVGRRRHRCRRYAVVHDRDDAVHVLTGGDPDRLVTGGDERPVALLCPGPDQNATTRRWTTIGISPDIAFCREPGAWATAAVPGLPVDEVAWSEPGLASALAGPGRVFLEIGGDELGSELRAHPLWTDRHVVVTTVRPVTALGELWLAGAAIRWSRVSHGPRRRVPLPTYPFERRRHLVEQEPGAAPAPRFDPVTDAAQDVERAVTLLFTEMLGLPDVDPDDSFFDLGGDSLVATRLVARVGQIFPVALELRAMYVAPSVRELAALIDERLANRATAVRDA</sequence>
<evidence type="ECO:0000313" key="6">
    <source>
        <dbReference type="EMBL" id="ANZ40540.1"/>
    </source>
</evidence>
<dbReference type="PROSITE" id="PS00012">
    <property type="entry name" value="PHOSPHOPANTETHEINE"/>
    <property type="match status" value="1"/>
</dbReference>
<gene>
    <name evidence="6" type="ORF">BBK82_35580</name>
</gene>
<keyword evidence="2" id="KW-0597">Phosphoprotein</keyword>
<evidence type="ECO:0000256" key="3">
    <source>
        <dbReference type="ARBA" id="ARBA00022679"/>
    </source>
</evidence>
<name>A0A1B2HS17_9PSEU</name>
<accession>A0A1B2HS17</accession>
<dbReference type="InterPro" id="IPR032821">
    <property type="entry name" value="PKS_assoc"/>
</dbReference>
<keyword evidence="1" id="KW-0596">Phosphopantetheine</keyword>
<dbReference type="Proteomes" id="UP000093053">
    <property type="component" value="Chromosome"/>
</dbReference>
<dbReference type="Pfam" id="PF02801">
    <property type="entry name" value="Ketoacyl-synt_C"/>
    <property type="match status" value="1"/>
</dbReference>
<dbReference type="GO" id="GO:0005886">
    <property type="term" value="C:plasma membrane"/>
    <property type="evidence" value="ECO:0007669"/>
    <property type="project" value="TreeGrafter"/>
</dbReference>
<dbReference type="PANTHER" id="PTHR43775">
    <property type="entry name" value="FATTY ACID SYNTHASE"/>
    <property type="match status" value="1"/>
</dbReference>
<dbReference type="GO" id="GO:0004312">
    <property type="term" value="F:fatty acid synthase activity"/>
    <property type="evidence" value="ECO:0007669"/>
    <property type="project" value="TreeGrafter"/>
</dbReference>
<dbReference type="Gene3D" id="3.40.50.1820">
    <property type="entry name" value="alpha/beta hydrolase"/>
    <property type="match status" value="1"/>
</dbReference>
<dbReference type="RefSeq" id="WP_065918878.1">
    <property type="nucleotide sequence ID" value="NZ_CP016793.1"/>
</dbReference>
<dbReference type="Pfam" id="PF00109">
    <property type="entry name" value="ketoacyl-synt"/>
    <property type="match status" value="1"/>
</dbReference>
<dbReference type="InterPro" id="IPR036736">
    <property type="entry name" value="ACP-like_sf"/>
</dbReference>
<dbReference type="PROSITE" id="PS00606">
    <property type="entry name" value="KS3_1"/>
    <property type="match status" value="1"/>
</dbReference>
<dbReference type="InterPro" id="IPR020841">
    <property type="entry name" value="PKS_Beta-ketoAc_synthase_dom"/>
</dbReference>
<dbReference type="InterPro" id="IPR014031">
    <property type="entry name" value="Ketoacyl_synth_C"/>
</dbReference>
<dbReference type="KEGG" id="led:BBK82_35580"/>
<organism evidence="6 7">
    <name type="scientific">Lentzea guizhouensis</name>
    <dbReference type="NCBI Taxonomy" id="1586287"/>
    <lineage>
        <taxon>Bacteria</taxon>
        <taxon>Bacillati</taxon>
        <taxon>Actinomycetota</taxon>
        <taxon>Actinomycetes</taxon>
        <taxon>Pseudonocardiales</taxon>
        <taxon>Pseudonocardiaceae</taxon>
        <taxon>Lentzea</taxon>
    </lineage>
</organism>
<evidence type="ECO:0000259" key="5">
    <source>
        <dbReference type="PROSITE" id="PS52004"/>
    </source>
</evidence>
<dbReference type="GO" id="GO:0006633">
    <property type="term" value="P:fatty acid biosynthetic process"/>
    <property type="evidence" value="ECO:0007669"/>
    <property type="project" value="InterPro"/>
</dbReference>
<dbReference type="Gene3D" id="3.40.366.10">
    <property type="entry name" value="Malonyl-Coenzyme A Acyl Carrier Protein, domain 2"/>
    <property type="match status" value="1"/>
</dbReference>
<dbReference type="PROSITE" id="PS52004">
    <property type="entry name" value="KS3_2"/>
    <property type="match status" value="1"/>
</dbReference>
<dbReference type="GO" id="GO:0004315">
    <property type="term" value="F:3-oxoacyl-[acyl-carrier-protein] synthase activity"/>
    <property type="evidence" value="ECO:0007669"/>
    <property type="project" value="InterPro"/>
</dbReference>
<dbReference type="AlphaFoldDB" id="A0A1B2HS17"/>
<dbReference type="SMART" id="SM00823">
    <property type="entry name" value="PKS_PP"/>
    <property type="match status" value="1"/>
</dbReference>
<dbReference type="Gene3D" id="3.40.47.10">
    <property type="match status" value="1"/>
</dbReference>